<dbReference type="EMBL" id="PP931174">
    <property type="protein sequence ID" value="XCH45042.1"/>
    <property type="molecule type" value="Genomic_DNA"/>
</dbReference>
<organism evidence="2">
    <name type="scientific">Mammaliicoccus phage MSShimriz1</name>
    <dbReference type="NCBI Taxonomy" id="3230127"/>
    <lineage>
        <taxon>Viruses</taxon>
    </lineage>
</organism>
<accession>A0AAU8GRN9</accession>
<protein>
    <submittedName>
        <fullName evidence="2">Uncharacterized protein</fullName>
    </submittedName>
</protein>
<sequence>MSKDNSINGETRRNIIYELIQYYTSYTDEGGETKMDYDTFLRFFDKLRVEDEIKIGDYTIRYDNESNTLASQSYENISYYRHGYKIGSDYIYDYYRLGEIMPTLETSFDDDNGIKNYDKLIDYLDYLYETNIEELKRQELEEQQKLLEEQRLEQLKEKKLNDFLGI</sequence>
<name>A0AAU8GRN9_9VIRU</name>
<keyword evidence="1" id="KW-0175">Coiled coil</keyword>
<evidence type="ECO:0000256" key="1">
    <source>
        <dbReference type="SAM" id="Coils"/>
    </source>
</evidence>
<proteinExistence type="predicted"/>
<reference evidence="2" key="1">
    <citation type="submission" date="2024-06" db="EMBL/GenBank/DDBJ databases">
        <authorList>
            <person name="Ashkenazi R."/>
            <person name="Lipszyc R.R."/>
            <person name="Braunstein R."/>
            <person name="Yerushalmy O."/>
            <person name="Alkalay-Oren S."/>
            <person name="Coppenhagn-Glazer S."/>
            <person name="Hazan R."/>
        </authorList>
    </citation>
    <scope>NUCLEOTIDE SEQUENCE</scope>
</reference>
<feature type="coiled-coil region" evidence="1">
    <location>
        <begin position="130"/>
        <end position="158"/>
    </location>
</feature>
<evidence type="ECO:0000313" key="2">
    <source>
        <dbReference type="EMBL" id="XCH45042.1"/>
    </source>
</evidence>